<evidence type="ECO:0008006" key="4">
    <source>
        <dbReference type="Google" id="ProtNLM"/>
    </source>
</evidence>
<comment type="caution">
    <text evidence="2">The sequence shown here is derived from an EMBL/GenBank/DDBJ whole genome shotgun (WGS) entry which is preliminary data.</text>
</comment>
<accession>A0ABW3QT64</accession>
<sequence>MSGTTGAGPRTSLYDHAVRLHERHPDGPLPRDGRPFPDEPRPRRRPRRTEQRRVGADVAAALDRHFAGDDPPEALAEAVRDLDVPIHRNDHIAAAALRADRERVRRTGRWLVRHGEHQYAVAVGLALLASDHDEDDIPLIRTIGLLSDTFGPLAAAALQRRRGGSDALVWLGDRVAGWGRVYVVEALCAVGGAGARDWLLRRSCDRDYLNGYFAGKVATAAHLHEAITTGSDDDLVDHTTDLLTVMAYCDGMGTTLEHYPPAHAVLEAHLGHFERLRPTAARHRRGTRLVDNLAELRAIAGVTAEHRARLLDRYRAVLERDEWREVAATTGEG</sequence>
<proteinExistence type="predicted"/>
<evidence type="ECO:0000256" key="1">
    <source>
        <dbReference type="SAM" id="MobiDB-lite"/>
    </source>
</evidence>
<reference evidence="3" key="1">
    <citation type="journal article" date="2019" name="Int. J. Syst. Evol. Microbiol.">
        <title>The Global Catalogue of Microorganisms (GCM) 10K type strain sequencing project: providing services to taxonomists for standard genome sequencing and annotation.</title>
        <authorList>
            <consortium name="The Broad Institute Genomics Platform"/>
            <consortium name="The Broad Institute Genome Sequencing Center for Infectious Disease"/>
            <person name="Wu L."/>
            <person name="Ma J."/>
        </authorList>
    </citation>
    <scope>NUCLEOTIDE SEQUENCE [LARGE SCALE GENOMIC DNA]</scope>
    <source>
        <strain evidence="3">CCUG 60214</strain>
    </source>
</reference>
<gene>
    <name evidence="2" type="ORF">ACFQ3T_12925</name>
</gene>
<keyword evidence="3" id="KW-1185">Reference proteome</keyword>
<evidence type="ECO:0000313" key="2">
    <source>
        <dbReference type="EMBL" id="MFD1148029.1"/>
    </source>
</evidence>
<organism evidence="2 3">
    <name type="scientific">Saccharothrix hoggarensis</name>
    <dbReference type="NCBI Taxonomy" id="913853"/>
    <lineage>
        <taxon>Bacteria</taxon>
        <taxon>Bacillati</taxon>
        <taxon>Actinomycetota</taxon>
        <taxon>Actinomycetes</taxon>
        <taxon>Pseudonocardiales</taxon>
        <taxon>Pseudonocardiaceae</taxon>
        <taxon>Saccharothrix</taxon>
    </lineage>
</organism>
<dbReference type="EMBL" id="JBHTLK010000053">
    <property type="protein sequence ID" value="MFD1148029.1"/>
    <property type="molecule type" value="Genomic_DNA"/>
</dbReference>
<protein>
    <recommendedName>
        <fullName evidence="4">Polyprenyl synthetase</fullName>
    </recommendedName>
</protein>
<dbReference type="Proteomes" id="UP001597168">
    <property type="component" value="Unassembled WGS sequence"/>
</dbReference>
<feature type="region of interest" description="Disordered" evidence="1">
    <location>
        <begin position="1"/>
        <end position="55"/>
    </location>
</feature>
<dbReference type="RefSeq" id="WP_380723472.1">
    <property type="nucleotide sequence ID" value="NZ_JBHTLK010000053.1"/>
</dbReference>
<evidence type="ECO:0000313" key="3">
    <source>
        <dbReference type="Proteomes" id="UP001597168"/>
    </source>
</evidence>
<name>A0ABW3QT64_9PSEU</name>
<feature type="compositionally biased region" description="Basic and acidic residues" evidence="1">
    <location>
        <begin position="16"/>
        <end position="41"/>
    </location>
</feature>